<feature type="compositionally biased region" description="Low complexity" evidence="1">
    <location>
        <begin position="182"/>
        <end position="227"/>
    </location>
</feature>
<evidence type="ECO:0000313" key="2">
    <source>
        <dbReference type="EMBL" id="CAB9516398.1"/>
    </source>
</evidence>
<sequence>MFQTECTRNNINGQTSPPDKEASPTLNQRSKEKDFVRSSAPKLELASLSHTQFSGIGTKHSFAYKTPTMSSLCNQDAKIAFFAKSAGEATAVSNETLSNIARGIQHGIQRCIDRTSDVDMFVCLQGNKIIPNTLPIRLEDIQATMETASNGDLKFKTLQGNHTLHVLFTGGGSQFSIQLAEPPQRQQARVPQRQQARVPQQQQARVPQQQQARVPRQQQRQQARTQQPAPPQAERRSREASANRHRVSLTDSSESSDEEEVVAPLRRYRRAGQQQKRQPDSDDSSSADEYKNFSQITGRKKRA</sequence>
<comment type="caution">
    <text evidence="2">The sequence shown here is derived from an EMBL/GenBank/DDBJ whole genome shotgun (WGS) entry which is preliminary data.</text>
</comment>
<evidence type="ECO:0000313" key="3">
    <source>
        <dbReference type="Proteomes" id="UP001153069"/>
    </source>
</evidence>
<name>A0A9N8HIF5_9STRA</name>
<organism evidence="2 3">
    <name type="scientific">Seminavis robusta</name>
    <dbReference type="NCBI Taxonomy" id="568900"/>
    <lineage>
        <taxon>Eukaryota</taxon>
        <taxon>Sar</taxon>
        <taxon>Stramenopiles</taxon>
        <taxon>Ochrophyta</taxon>
        <taxon>Bacillariophyta</taxon>
        <taxon>Bacillariophyceae</taxon>
        <taxon>Bacillariophycidae</taxon>
        <taxon>Naviculales</taxon>
        <taxon>Naviculaceae</taxon>
        <taxon>Seminavis</taxon>
    </lineage>
</organism>
<evidence type="ECO:0000256" key="1">
    <source>
        <dbReference type="SAM" id="MobiDB-lite"/>
    </source>
</evidence>
<feature type="region of interest" description="Disordered" evidence="1">
    <location>
        <begin position="178"/>
        <end position="303"/>
    </location>
</feature>
<feature type="compositionally biased region" description="Polar residues" evidence="1">
    <location>
        <begin position="1"/>
        <end position="17"/>
    </location>
</feature>
<feature type="compositionally biased region" description="Basic and acidic residues" evidence="1">
    <location>
        <begin position="233"/>
        <end position="242"/>
    </location>
</feature>
<accession>A0A9N8HIF5</accession>
<reference evidence="2" key="1">
    <citation type="submission" date="2020-06" db="EMBL/GenBank/DDBJ databases">
        <authorList>
            <consortium name="Plant Systems Biology data submission"/>
        </authorList>
    </citation>
    <scope>NUCLEOTIDE SEQUENCE</scope>
    <source>
        <strain evidence="2">D6</strain>
    </source>
</reference>
<gene>
    <name evidence="2" type="ORF">SEMRO_780_G201430.1</name>
</gene>
<feature type="region of interest" description="Disordered" evidence="1">
    <location>
        <begin position="1"/>
        <end position="32"/>
    </location>
</feature>
<dbReference type="Proteomes" id="UP001153069">
    <property type="component" value="Unassembled WGS sequence"/>
</dbReference>
<proteinExistence type="predicted"/>
<dbReference type="AlphaFoldDB" id="A0A9N8HIF5"/>
<dbReference type="EMBL" id="CAICTM010000779">
    <property type="protein sequence ID" value="CAB9516398.1"/>
    <property type="molecule type" value="Genomic_DNA"/>
</dbReference>
<protein>
    <submittedName>
        <fullName evidence="2">Uncharacterized protein</fullName>
    </submittedName>
</protein>
<keyword evidence="3" id="KW-1185">Reference proteome</keyword>